<evidence type="ECO:0000313" key="7">
    <source>
        <dbReference type="EMBL" id="MFD2163955.1"/>
    </source>
</evidence>
<feature type="domain" description="D-isomer specific 2-hydroxyacid dehydrogenase NAD-binding" evidence="6">
    <location>
        <begin position="107"/>
        <end position="284"/>
    </location>
</feature>
<dbReference type="CDD" id="cd12162">
    <property type="entry name" value="2-Hacid_dh_4"/>
    <property type="match status" value="1"/>
</dbReference>
<dbReference type="SUPFAM" id="SSF52283">
    <property type="entry name" value="Formate/glycerate dehydrogenase catalytic domain-like"/>
    <property type="match status" value="1"/>
</dbReference>
<comment type="similarity">
    <text evidence="1 4">Belongs to the D-isomer specific 2-hydroxyacid dehydrogenase family.</text>
</comment>
<evidence type="ECO:0000256" key="2">
    <source>
        <dbReference type="ARBA" id="ARBA00023002"/>
    </source>
</evidence>
<dbReference type="EMBL" id="JBHUHZ010000003">
    <property type="protein sequence ID" value="MFD2163955.1"/>
    <property type="molecule type" value="Genomic_DNA"/>
</dbReference>
<evidence type="ECO:0000259" key="6">
    <source>
        <dbReference type="Pfam" id="PF02826"/>
    </source>
</evidence>
<dbReference type="PANTHER" id="PTHR43761:SF1">
    <property type="entry name" value="D-ISOMER SPECIFIC 2-HYDROXYACID DEHYDROGENASE CATALYTIC DOMAIN-CONTAINING PROTEIN-RELATED"/>
    <property type="match status" value="1"/>
</dbReference>
<keyword evidence="2 4" id="KW-0560">Oxidoreductase</keyword>
<dbReference type="RefSeq" id="WP_255904822.1">
    <property type="nucleotide sequence ID" value="NZ_JAFMZO010000004.1"/>
</dbReference>
<reference evidence="8" key="1">
    <citation type="journal article" date="2019" name="Int. J. Syst. Evol. Microbiol.">
        <title>The Global Catalogue of Microorganisms (GCM) 10K type strain sequencing project: providing services to taxonomists for standard genome sequencing and annotation.</title>
        <authorList>
            <consortium name="The Broad Institute Genomics Platform"/>
            <consortium name="The Broad Institute Genome Sequencing Center for Infectious Disease"/>
            <person name="Wu L."/>
            <person name="Ma J."/>
        </authorList>
    </citation>
    <scope>NUCLEOTIDE SEQUENCE [LARGE SCALE GENOMIC DNA]</scope>
    <source>
        <strain evidence="8">KCTC 42217</strain>
    </source>
</reference>
<dbReference type="Proteomes" id="UP001597387">
    <property type="component" value="Unassembled WGS sequence"/>
</dbReference>
<comment type="caution">
    <text evidence="7">The sequence shown here is derived from an EMBL/GenBank/DDBJ whole genome shotgun (WGS) entry which is preliminary data.</text>
</comment>
<dbReference type="InterPro" id="IPR006140">
    <property type="entry name" value="D-isomer_DH_NAD-bd"/>
</dbReference>
<evidence type="ECO:0000256" key="3">
    <source>
        <dbReference type="ARBA" id="ARBA00023027"/>
    </source>
</evidence>
<evidence type="ECO:0000256" key="4">
    <source>
        <dbReference type="RuleBase" id="RU003719"/>
    </source>
</evidence>
<evidence type="ECO:0000259" key="5">
    <source>
        <dbReference type="Pfam" id="PF00389"/>
    </source>
</evidence>
<accession>A0ABW4ZPW2</accession>
<dbReference type="Pfam" id="PF02826">
    <property type="entry name" value="2-Hacid_dh_C"/>
    <property type="match status" value="1"/>
</dbReference>
<dbReference type="InterPro" id="IPR029753">
    <property type="entry name" value="D-isomer_DH_CS"/>
</dbReference>
<protein>
    <submittedName>
        <fullName evidence="7">D-2-hydroxyacid dehydrogenase</fullName>
    </submittedName>
</protein>
<keyword evidence="8" id="KW-1185">Reference proteome</keyword>
<dbReference type="PROSITE" id="PS00670">
    <property type="entry name" value="D_2_HYDROXYACID_DH_2"/>
    <property type="match status" value="1"/>
</dbReference>
<dbReference type="Pfam" id="PF00389">
    <property type="entry name" value="2-Hacid_dh"/>
    <property type="match status" value="1"/>
</dbReference>
<sequence>MKIVAIDAYTLNHGDLSWEQINTLGDLVLYDRSVDSEVVDRCKDADIVLTNKVAFNDAILQQLPNLKLIAVTATGINIIDIDAARNKGISVCNVPDYGTDSVAQHTFALILELTNRVGLHADSVARGDWQVCKDFSYALSPLIELKDKILGLVGFGSIGKKTAEIAAAFGMRVIYHTPSEKTTDLAEYAELEDLFATSDFISLHLPLKADNKEFVNKALISKMKATAFLINTSRGQLINEQDLADALNSKTIAGAAIDVLSAEPPPVTNPLLTAKNCMITPHNAWMSREARERIMAITFQNIQAYINGATINKVT</sequence>
<gene>
    <name evidence="7" type="ORF">ACFSJU_16215</name>
</gene>
<proteinExistence type="inferred from homology"/>
<dbReference type="PANTHER" id="PTHR43761">
    <property type="entry name" value="D-ISOMER SPECIFIC 2-HYDROXYACID DEHYDROGENASE FAMILY PROTEIN (AFU_ORTHOLOGUE AFUA_1G13630)"/>
    <property type="match status" value="1"/>
</dbReference>
<evidence type="ECO:0000256" key="1">
    <source>
        <dbReference type="ARBA" id="ARBA00005854"/>
    </source>
</evidence>
<dbReference type="InterPro" id="IPR036291">
    <property type="entry name" value="NAD(P)-bd_dom_sf"/>
</dbReference>
<dbReference type="SUPFAM" id="SSF51735">
    <property type="entry name" value="NAD(P)-binding Rossmann-fold domains"/>
    <property type="match status" value="1"/>
</dbReference>
<dbReference type="PROSITE" id="PS00671">
    <property type="entry name" value="D_2_HYDROXYACID_DH_3"/>
    <property type="match status" value="1"/>
</dbReference>
<keyword evidence="3" id="KW-0520">NAD</keyword>
<evidence type="ECO:0000313" key="8">
    <source>
        <dbReference type="Proteomes" id="UP001597387"/>
    </source>
</evidence>
<dbReference type="Gene3D" id="3.40.50.720">
    <property type="entry name" value="NAD(P)-binding Rossmann-like Domain"/>
    <property type="match status" value="2"/>
</dbReference>
<dbReference type="InterPro" id="IPR050418">
    <property type="entry name" value="D-iso_2-hydroxyacid_DH_PdxB"/>
</dbReference>
<organism evidence="7 8">
    <name type="scientific">Paradesertivirga mongoliensis</name>
    <dbReference type="NCBI Taxonomy" id="2100740"/>
    <lineage>
        <taxon>Bacteria</taxon>
        <taxon>Pseudomonadati</taxon>
        <taxon>Bacteroidota</taxon>
        <taxon>Sphingobacteriia</taxon>
        <taxon>Sphingobacteriales</taxon>
        <taxon>Sphingobacteriaceae</taxon>
        <taxon>Paradesertivirga</taxon>
    </lineage>
</organism>
<name>A0ABW4ZPW2_9SPHI</name>
<dbReference type="InterPro" id="IPR006139">
    <property type="entry name" value="D-isomer_2_OHA_DH_cat_dom"/>
</dbReference>
<feature type="domain" description="D-isomer specific 2-hydroxyacid dehydrogenase catalytic" evidence="5">
    <location>
        <begin position="24"/>
        <end position="312"/>
    </location>
</feature>